<evidence type="ECO:0000256" key="1">
    <source>
        <dbReference type="SAM" id="MobiDB-lite"/>
    </source>
</evidence>
<dbReference type="RefSeq" id="WP_051921842.1">
    <property type="nucleotide sequence ID" value="NZ_JGZI01000010.1"/>
</dbReference>
<sequence>MGIFSRLRRTGGQDNEQTPWHSQPMEGDGVFVIEDVFVITGRGPVFTGAVESGMLRVGDVLTLDAEPSTDLAISGAIKAIESRHRKSQMVVAGDKAGIMLQGVRSEDLPYSRSASGFVLDTQALRGNRMRTLAARTTPET</sequence>
<dbReference type="OrthoDB" id="3829909at2"/>
<comment type="caution">
    <text evidence="2">The sequence shown here is derived from an EMBL/GenBank/DDBJ whole genome shotgun (WGS) entry which is preliminary data.</text>
</comment>
<dbReference type="PANTHER" id="PTHR43721:SF22">
    <property type="entry name" value="ELONGATION FACTOR TU, MITOCHONDRIAL"/>
    <property type="match status" value="1"/>
</dbReference>
<dbReference type="Proteomes" id="UP000029050">
    <property type="component" value="Unassembled WGS sequence"/>
</dbReference>
<dbReference type="EMBL" id="JGZI01000010">
    <property type="protein sequence ID" value="KFI81109.1"/>
    <property type="molecule type" value="Genomic_DNA"/>
</dbReference>
<reference evidence="2 3" key="1">
    <citation type="submission" date="2014-03" db="EMBL/GenBank/DDBJ databases">
        <title>Genomics of Bifidobacteria.</title>
        <authorList>
            <person name="Ventura M."/>
            <person name="Milani C."/>
            <person name="Lugli G.A."/>
        </authorList>
    </citation>
    <scope>NUCLEOTIDE SEQUENCE [LARGE SCALE GENOMIC DNA]</scope>
    <source>
        <strain evidence="2 3">LMG 21775</strain>
    </source>
</reference>
<keyword evidence="3" id="KW-1185">Reference proteome</keyword>
<dbReference type="InterPro" id="IPR009000">
    <property type="entry name" value="Transl_B-barrel_sf"/>
</dbReference>
<dbReference type="STRING" id="218140.BPSY_1514"/>
<feature type="region of interest" description="Disordered" evidence="1">
    <location>
        <begin position="1"/>
        <end position="26"/>
    </location>
</feature>
<accession>A0A087CCV9</accession>
<dbReference type="GO" id="GO:0003746">
    <property type="term" value="F:translation elongation factor activity"/>
    <property type="evidence" value="ECO:0007669"/>
    <property type="project" value="UniProtKB-KW"/>
</dbReference>
<feature type="compositionally biased region" description="Polar residues" evidence="1">
    <location>
        <begin position="12"/>
        <end position="21"/>
    </location>
</feature>
<dbReference type="SUPFAM" id="SSF50447">
    <property type="entry name" value="Translation proteins"/>
    <property type="match status" value="1"/>
</dbReference>
<name>A0A087CCV9_9BIFI</name>
<evidence type="ECO:0000313" key="3">
    <source>
        <dbReference type="Proteomes" id="UP000029050"/>
    </source>
</evidence>
<dbReference type="CDD" id="cd16265">
    <property type="entry name" value="Translation_Factor_II"/>
    <property type="match status" value="1"/>
</dbReference>
<keyword evidence="2" id="KW-0251">Elongation factor</keyword>
<dbReference type="Gene3D" id="2.40.30.10">
    <property type="entry name" value="Translation factors"/>
    <property type="match status" value="1"/>
</dbReference>
<keyword evidence="2" id="KW-0648">Protein biosynthesis</keyword>
<dbReference type="eggNOG" id="ENOG5030I3X">
    <property type="taxonomic scope" value="Bacteria"/>
</dbReference>
<evidence type="ECO:0000313" key="2">
    <source>
        <dbReference type="EMBL" id="KFI81109.1"/>
    </source>
</evidence>
<gene>
    <name evidence="2" type="ORF">BPSY_1514</name>
</gene>
<dbReference type="InterPro" id="IPR050055">
    <property type="entry name" value="EF-Tu_GTPase"/>
</dbReference>
<proteinExistence type="predicted"/>
<dbReference type="PANTHER" id="PTHR43721">
    <property type="entry name" value="ELONGATION FACTOR TU-RELATED"/>
    <property type="match status" value="1"/>
</dbReference>
<dbReference type="GeneID" id="98300700"/>
<protein>
    <submittedName>
        <fullName evidence="2">Elongation factor Tu</fullName>
    </submittedName>
</protein>
<dbReference type="AlphaFoldDB" id="A0A087CCV9"/>
<organism evidence="2 3">
    <name type="scientific">Bifidobacterium psychraerophilum</name>
    <dbReference type="NCBI Taxonomy" id="218140"/>
    <lineage>
        <taxon>Bacteria</taxon>
        <taxon>Bacillati</taxon>
        <taxon>Actinomycetota</taxon>
        <taxon>Actinomycetes</taxon>
        <taxon>Bifidobacteriales</taxon>
        <taxon>Bifidobacteriaceae</taxon>
        <taxon>Bifidobacterium</taxon>
    </lineage>
</organism>